<dbReference type="GO" id="GO:0004497">
    <property type="term" value="F:monooxygenase activity"/>
    <property type="evidence" value="ECO:0007669"/>
    <property type="project" value="UniProtKB-KW"/>
</dbReference>
<dbReference type="Pfam" id="PF00067">
    <property type="entry name" value="p450"/>
    <property type="match status" value="1"/>
</dbReference>
<keyword evidence="5 9" id="KW-0560">Oxidoreductase</keyword>
<dbReference type="InterPro" id="IPR002401">
    <property type="entry name" value="Cyt_P450_E_grp-I"/>
</dbReference>
<feature type="transmembrane region" description="Helical" evidence="10">
    <location>
        <begin position="12"/>
        <end position="29"/>
    </location>
</feature>
<evidence type="ECO:0000256" key="4">
    <source>
        <dbReference type="ARBA" id="ARBA00022723"/>
    </source>
</evidence>
<dbReference type="AlphaFoldDB" id="A0AAV3NP26"/>
<dbReference type="EMBL" id="BAABME010000225">
    <property type="protein sequence ID" value="GAA0140866.1"/>
    <property type="molecule type" value="Genomic_DNA"/>
</dbReference>
<keyword evidence="10" id="KW-0472">Membrane</keyword>
<dbReference type="PRINTS" id="PR00463">
    <property type="entry name" value="EP450I"/>
</dbReference>
<dbReference type="SUPFAM" id="SSF48264">
    <property type="entry name" value="Cytochrome P450"/>
    <property type="match status" value="1"/>
</dbReference>
<gene>
    <name evidence="11" type="ORF">LIER_02138</name>
</gene>
<dbReference type="InterPro" id="IPR036396">
    <property type="entry name" value="Cyt_P450_sf"/>
</dbReference>
<comment type="caution">
    <text evidence="11">The sequence shown here is derived from an EMBL/GenBank/DDBJ whole genome shotgun (WGS) entry which is preliminary data.</text>
</comment>
<keyword evidence="12" id="KW-1185">Reference proteome</keyword>
<evidence type="ECO:0000256" key="6">
    <source>
        <dbReference type="ARBA" id="ARBA00023004"/>
    </source>
</evidence>
<comment type="similarity">
    <text evidence="2 9">Belongs to the cytochrome P450 family.</text>
</comment>
<evidence type="ECO:0000313" key="11">
    <source>
        <dbReference type="EMBL" id="GAA0140866.1"/>
    </source>
</evidence>
<reference evidence="11 12" key="1">
    <citation type="submission" date="2024-01" db="EMBL/GenBank/DDBJ databases">
        <title>The complete chloroplast genome sequence of Lithospermum erythrorhizon: insights into the phylogenetic relationship among Boraginaceae species and the maternal lineages of purple gromwells.</title>
        <authorList>
            <person name="Okada T."/>
            <person name="Watanabe K."/>
        </authorList>
    </citation>
    <scope>NUCLEOTIDE SEQUENCE [LARGE SCALE GENOMIC DNA]</scope>
</reference>
<evidence type="ECO:0000256" key="10">
    <source>
        <dbReference type="SAM" id="Phobius"/>
    </source>
</evidence>
<dbReference type="GO" id="GO:0005506">
    <property type="term" value="F:iron ion binding"/>
    <property type="evidence" value="ECO:0007669"/>
    <property type="project" value="InterPro"/>
</dbReference>
<dbReference type="FunFam" id="1.10.630.10:FF:000011">
    <property type="entry name" value="Cytochrome P450 83B1"/>
    <property type="match status" value="1"/>
</dbReference>
<dbReference type="Gene3D" id="1.10.630.10">
    <property type="entry name" value="Cytochrome P450"/>
    <property type="match status" value="1"/>
</dbReference>
<dbReference type="PRINTS" id="PR00385">
    <property type="entry name" value="P450"/>
</dbReference>
<evidence type="ECO:0000256" key="2">
    <source>
        <dbReference type="ARBA" id="ARBA00010617"/>
    </source>
</evidence>
<keyword evidence="4 8" id="KW-0479">Metal-binding</keyword>
<keyword evidence="10" id="KW-0812">Transmembrane</keyword>
<feature type="binding site" description="axial binding residue" evidence="8">
    <location>
        <position position="444"/>
    </location>
    <ligand>
        <name>heme</name>
        <dbReference type="ChEBI" id="CHEBI:30413"/>
    </ligand>
    <ligandPart>
        <name>Fe</name>
        <dbReference type="ChEBI" id="CHEBI:18248"/>
    </ligandPart>
</feature>
<evidence type="ECO:0000313" key="12">
    <source>
        <dbReference type="Proteomes" id="UP001454036"/>
    </source>
</evidence>
<evidence type="ECO:0000256" key="1">
    <source>
        <dbReference type="ARBA" id="ARBA00001971"/>
    </source>
</evidence>
<evidence type="ECO:0000256" key="9">
    <source>
        <dbReference type="RuleBase" id="RU000461"/>
    </source>
</evidence>
<evidence type="ECO:0000256" key="3">
    <source>
        <dbReference type="ARBA" id="ARBA00022617"/>
    </source>
</evidence>
<accession>A0AAV3NP26</accession>
<evidence type="ECO:0000256" key="8">
    <source>
        <dbReference type="PIRSR" id="PIRSR602401-1"/>
    </source>
</evidence>
<protein>
    <submittedName>
        <fullName evidence="11">Oxygenase</fullName>
    </submittedName>
</protein>
<evidence type="ECO:0000256" key="5">
    <source>
        <dbReference type="ARBA" id="ARBA00023002"/>
    </source>
</evidence>
<dbReference type="GO" id="GO:0016705">
    <property type="term" value="F:oxidoreductase activity, acting on paired donors, with incorporation or reduction of molecular oxygen"/>
    <property type="evidence" value="ECO:0007669"/>
    <property type="project" value="InterPro"/>
</dbReference>
<sequence>MFQELHFPISWFHFFSLLVLVASVFYLFAKKQRAKNLPPSPPRLPIIGNLHQLGNLPHRSLWKLSQKYGPVLLLKLGNIPTLVVSSPETAKEVLKIHDLDCCTRPYSYGSDKLTYNALDMSYSPYNHHWREIRKVCMLELFSSKRVRFFQFIRDQEVSNLVDKLSELSENPVVVNEKIYELMNNIICRIVFGKRYGGNQFQDYNIERGLVEVVEMLGSYWYADSFTFFGKIVDKLTGMQNRLDKCFKNIDSFLEQVVVEHLDPERPKPEREDLVDILLELSKDESAPVPLSRDHIKAIAFDILVASTDTSSLTITWAMAELARNPRIMEKVQAEVRNQVGKKSMVEAEEVDNLRYLKMVVKETFRLHPPAATLLPREAMRDCNIGGYNISTKTKILVNAYAIGRDPMSWKHPDEFWPERFEDSDVDFKGRHFEYVPFGAGRRRCPGLEMGVSNVEYTLANLLYCFDWKLPNGMRKEDISMEEDGLILVRKKSPLVLAPIMHKWQQ</sequence>
<dbReference type="CDD" id="cd11072">
    <property type="entry name" value="CYP71-like"/>
    <property type="match status" value="1"/>
</dbReference>
<keyword evidence="3 8" id="KW-0349">Heme</keyword>
<dbReference type="GO" id="GO:0020037">
    <property type="term" value="F:heme binding"/>
    <property type="evidence" value="ECO:0007669"/>
    <property type="project" value="InterPro"/>
</dbReference>
<comment type="cofactor">
    <cofactor evidence="1 8">
        <name>heme</name>
        <dbReference type="ChEBI" id="CHEBI:30413"/>
    </cofactor>
</comment>
<proteinExistence type="inferred from homology"/>
<evidence type="ECO:0000256" key="7">
    <source>
        <dbReference type="ARBA" id="ARBA00023033"/>
    </source>
</evidence>
<dbReference type="PROSITE" id="PS00086">
    <property type="entry name" value="CYTOCHROME_P450"/>
    <property type="match status" value="1"/>
</dbReference>
<organism evidence="11 12">
    <name type="scientific">Lithospermum erythrorhizon</name>
    <name type="common">Purple gromwell</name>
    <name type="synonym">Lithospermum officinale var. erythrorhizon</name>
    <dbReference type="NCBI Taxonomy" id="34254"/>
    <lineage>
        <taxon>Eukaryota</taxon>
        <taxon>Viridiplantae</taxon>
        <taxon>Streptophyta</taxon>
        <taxon>Embryophyta</taxon>
        <taxon>Tracheophyta</taxon>
        <taxon>Spermatophyta</taxon>
        <taxon>Magnoliopsida</taxon>
        <taxon>eudicotyledons</taxon>
        <taxon>Gunneridae</taxon>
        <taxon>Pentapetalae</taxon>
        <taxon>asterids</taxon>
        <taxon>lamiids</taxon>
        <taxon>Boraginales</taxon>
        <taxon>Boraginaceae</taxon>
        <taxon>Boraginoideae</taxon>
        <taxon>Lithospermeae</taxon>
        <taxon>Lithospermum</taxon>
    </lineage>
</organism>
<dbReference type="Proteomes" id="UP001454036">
    <property type="component" value="Unassembled WGS sequence"/>
</dbReference>
<name>A0AAV3NP26_LITER</name>
<keyword evidence="7 9" id="KW-0503">Monooxygenase</keyword>
<keyword evidence="10" id="KW-1133">Transmembrane helix</keyword>
<dbReference type="PANTHER" id="PTHR47955">
    <property type="entry name" value="CYTOCHROME P450 FAMILY 71 PROTEIN"/>
    <property type="match status" value="1"/>
</dbReference>
<dbReference type="PANTHER" id="PTHR47955:SF8">
    <property type="entry name" value="CYTOCHROME P450 71D11-LIKE"/>
    <property type="match status" value="1"/>
</dbReference>
<keyword evidence="6 8" id="KW-0408">Iron</keyword>
<dbReference type="InterPro" id="IPR017972">
    <property type="entry name" value="Cyt_P450_CS"/>
</dbReference>
<dbReference type="InterPro" id="IPR001128">
    <property type="entry name" value="Cyt_P450"/>
</dbReference>